<proteinExistence type="inferred from homology"/>
<protein>
    <recommendedName>
        <fullName evidence="1">UPF0260 protein LOKO_02604</fullName>
    </recommendedName>
</protein>
<dbReference type="KEGG" id="hco:LOKO_02604"/>
<evidence type="ECO:0000313" key="2">
    <source>
        <dbReference type="EMBL" id="AMD01664.1"/>
    </source>
</evidence>
<dbReference type="PANTHER" id="PTHR37421">
    <property type="entry name" value="UPF0260 PROTEIN YCGN"/>
    <property type="match status" value="1"/>
</dbReference>
<dbReference type="NCBIfam" id="NF003507">
    <property type="entry name" value="PRK05170.2-5"/>
    <property type="match status" value="1"/>
</dbReference>
<dbReference type="HAMAP" id="MF_00676">
    <property type="entry name" value="UPF0260"/>
    <property type="match status" value="1"/>
</dbReference>
<sequence length="184" mass="21198">MLPESSESSHIPHMLRILRFGRLALHPVRQFVGIDMRERFWEHYPLEELTAEEWEALCDGCGQCCLLKFQDDDTGDLAVLGVACELLDIHSCRCSDYANRQARVPDCERLTPQRIDEFRWLPRSCAYRRVAEGRKLAGWHPLISGDPERVHRKGVSVRSFAISHRDVPEEQLEDHIIAILPIDG</sequence>
<evidence type="ECO:0000256" key="1">
    <source>
        <dbReference type="HAMAP-Rule" id="MF_00676"/>
    </source>
</evidence>
<dbReference type="PANTHER" id="PTHR37421:SF1">
    <property type="entry name" value="UPF0260 PROTEIN YCGN"/>
    <property type="match status" value="1"/>
</dbReference>
<reference evidence="2 3" key="2">
    <citation type="submission" date="2016-02" db="EMBL/GenBank/DDBJ databases">
        <authorList>
            <person name="Wen L."/>
            <person name="He K."/>
            <person name="Yang H."/>
        </authorList>
    </citation>
    <scope>NUCLEOTIDE SEQUENCE [LARGE SCALE GENOMIC DNA]</scope>
    <source>
        <strain evidence="2 3">AGD 8-3</strain>
    </source>
</reference>
<gene>
    <name evidence="2" type="ORF">LOKO_02604</name>
</gene>
<dbReference type="PATRIC" id="fig|507626.3.peg.2607"/>
<dbReference type="InterPro" id="IPR008228">
    <property type="entry name" value="UCP006173"/>
</dbReference>
<organism evidence="2 3">
    <name type="scientific">Halomonas chromatireducens</name>
    <dbReference type="NCBI Taxonomy" id="507626"/>
    <lineage>
        <taxon>Bacteria</taxon>
        <taxon>Pseudomonadati</taxon>
        <taxon>Pseudomonadota</taxon>
        <taxon>Gammaproteobacteria</taxon>
        <taxon>Oceanospirillales</taxon>
        <taxon>Halomonadaceae</taxon>
        <taxon>Halomonas</taxon>
    </lineage>
</organism>
<accession>A0A0X8HFH7</accession>
<keyword evidence="3" id="KW-1185">Reference proteome</keyword>
<evidence type="ECO:0000313" key="3">
    <source>
        <dbReference type="Proteomes" id="UP000063387"/>
    </source>
</evidence>
<reference evidence="2 3" key="1">
    <citation type="journal article" date="2016" name="Genome Announc.">
        <title>Draft Genome Sequence of 'Halomonas chromatireducens' Strain AGD 8-3, a Haloalkaliphilic Chromate- and Selenite-Reducing Gammaproteobacterium.</title>
        <authorList>
            <person name="Sharko F.S."/>
            <person name="Shapovalova A.A."/>
            <person name="Tsygankova S.V."/>
            <person name="Komova A.V."/>
            <person name="Boulygina E.S."/>
            <person name="Teslyuk A.B."/>
            <person name="Gotovtsev P.M."/>
            <person name="Namsaraev Z.B."/>
            <person name="Khijniak T.V."/>
            <person name="Nedoluzhko A.V."/>
            <person name="Vasilov R.G."/>
        </authorList>
    </citation>
    <scope>NUCLEOTIDE SEQUENCE [LARGE SCALE GENOMIC DNA]</scope>
    <source>
        <strain evidence="2 3">AGD 8-3</strain>
    </source>
</reference>
<dbReference type="InterPro" id="IPR005358">
    <property type="entry name" value="Puta_zinc/iron-chelating_dom"/>
</dbReference>
<dbReference type="Pfam" id="PF03692">
    <property type="entry name" value="CxxCxxCC"/>
    <property type="match status" value="1"/>
</dbReference>
<dbReference type="NCBIfam" id="NF003501">
    <property type="entry name" value="PRK05170.1-5"/>
    <property type="match status" value="1"/>
</dbReference>
<dbReference type="AlphaFoldDB" id="A0A0X8HFH7"/>
<name>A0A0X8HFH7_9GAMM</name>
<dbReference type="Proteomes" id="UP000063387">
    <property type="component" value="Chromosome"/>
</dbReference>
<dbReference type="EMBL" id="CP014226">
    <property type="protein sequence ID" value="AMD01664.1"/>
    <property type="molecule type" value="Genomic_DNA"/>
</dbReference>
<dbReference type="STRING" id="507626.LOKO_02604"/>
<comment type="similarity">
    <text evidence="1">Belongs to the UPF0260 family.</text>
</comment>